<comment type="caution">
    <text evidence="2">The sequence shown here is derived from an EMBL/GenBank/DDBJ whole genome shotgun (WGS) entry which is preliminary data.</text>
</comment>
<sequence length="131" mass="15405">MFTRTILTFVIFCYFASNVIQSFCVKNVHLVDVKRIQSYAGLTIELNQDLYSVGFSSTNEWDCALVGSRRKDKRGYIECCYMRRLPGDNWTDWARDSMILSGIFTSKVSGADYYPYRKEDWKYLDPDKLWT</sequence>
<feature type="signal peptide" evidence="1">
    <location>
        <begin position="1"/>
        <end position="21"/>
    </location>
</feature>
<reference evidence="2 3" key="1">
    <citation type="journal article" date="2019" name="BMC Genomics">
        <title>New insights from Opisthorchis felineus genome: update on genomics of the epidemiologically important liver flukes.</title>
        <authorList>
            <person name="Ershov N.I."/>
            <person name="Mordvinov V.A."/>
            <person name="Prokhortchouk E.B."/>
            <person name="Pakharukova M.Y."/>
            <person name="Gunbin K.V."/>
            <person name="Ustyantsev K."/>
            <person name="Genaev M.A."/>
            <person name="Blinov A.G."/>
            <person name="Mazur A."/>
            <person name="Boulygina E."/>
            <person name="Tsygankova S."/>
            <person name="Khrameeva E."/>
            <person name="Chekanov N."/>
            <person name="Fan G."/>
            <person name="Xiao A."/>
            <person name="Zhang H."/>
            <person name="Xu X."/>
            <person name="Yang H."/>
            <person name="Solovyev V."/>
            <person name="Lee S.M."/>
            <person name="Liu X."/>
            <person name="Afonnikov D.A."/>
            <person name="Skryabin K.G."/>
        </authorList>
    </citation>
    <scope>NUCLEOTIDE SEQUENCE [LARGE SCALE GENOMIC DNA]</scope>
    <source>
        <strain evidence="2">AK-0245</strain>
        <tissue evidence="2">Whole organism</tissue>
    </source>
</reference>
<dbReference type="OrthoDB" id="6241848at2759"/>
<name>A0A4S2L7T4_OPIFE</name>
<dbReference type="EMBL" id="SJOL01009089">
    <property type="protein sequence ID" value="TGZ58871.1"/>
    <property type="molecule type" value="Genomic_DNA"/>
</dbReference>
<proteinExistence type="predicted"/>
<gene>
    <name evidence="2" type="ORF">CRM22_009396</name>
</gene>
<accession>A0A4S2L7T4</accession>
<evidence type="ECO:0000256" key="1">
    <source>
        <dbReference type="SAM" id="SignalP"/>
    </source>
</evidence>
<keyword evidence="3" id="KW-1185">Reference proteome</keyword>
<dbReference type="Proteomes" id="UP000308267">
    <property type="component" value="Unassembled WGS sequence"/>
</dbReference>
<keyword evidence="1" id="KW-0732">Signal</keyword>
<feature type="chain" id="PRO_5020873918" evidence="1">
    <location>
        <begin position="22"/>
        <end position="131"/>
    </location>
</feature>
<organism evidence="2 3">
    <name type="scientific">Opisthorchis felineus</name>
    <dbReference type="NCBI Taxonomy" id="147828"/>
    <lineage>
        <taxon>Eukaryota</taxon>
        <taxon>Metazoa</taxon>
        <taxon>Spiralia</taxon>
        <taxon>Lophotrochozoa</taxon>
        <taxon>Platyhelminthes</taxon>
        <taxon>Trematoda</taxon>
        <taxon>Digenea</taxon>
        <taxon>Opisthorchiida</taxon>
        <taxon>Opisthorchiata</taxon>
        <taxon>Opisthorchiidae</taxon>
        <taxon>Opisthorchis</taxon>
    </lineage>
</organism>
<dbReference type="AlphaFoldDB" id="A0A4S2L7T4"/>
<protein>
    <submittedName>
        <fullName evidence="2">Uncharacterized protein</fullName>
    </submittedName>
</protein>
<evidence type="ECO:0000313" key="3">
    <source>
        <dbReference type="Proteomes" id="UP000308267"/>
    </source>
</evidence>
<evidence type="ECO:0000313" key="2">
    <source>
        <dbReference type="EMBL" id="TGZ58871.1"/>
    </source>
</evidence>